<comment type="caution">
    <text evidence="2">The sequence shown here is derived from an EMBL/GenBank/DDBJ whole genome shotgun (WGS) entry which is preliminary data.</text>
</comment>
<dbReference type="AlphaFoldDB" id="A0A179BQB0"/>
<name>A0A179BQB0_ACIFR</name>
<dbReference type="RefSeq" id="WP_064217902.1">
    <property type="nucleotide sequence ID" value="NZ_LVXZ01000013.1"/>
</dbReference>
<reference evidence="2 3" key="1">
    <citation type="submission" date="2016-04" db="EMBL/GenBank/DDBJ databases">
        <title>Acidithiobacillus ferrooxidans genome sequencing and assembly.</title>
        <authorList>
            <person name="Zhou Z."/>
        </authorList>
    </citation>
    <scope>NUCLEOTIDE SEQUENCE [LARGE SCALE GENOMIC DNA]</scope>
    <source>
        <strain evidence="2 3">BY0502</strain>
    </source>
</reference>
<protein>
    <submittedName>
        <fullName evidence="2">Uncharacterized protein</fullName>
    </submittedName>
</protein>
<dbReference type="EMBL" id="LVXZ01000013">
    <property type="protein sequence ID" value="OAP93214.1"/>
    <property type="molecule type" value="Genomic_DNA"/>
</dbReference>
<evidence type="ECO:0000313" key="2">
    <source>
        <dbReference type="EMBL" id="OAP93214.1"/>
    </source>
</evidence>
<evidence type="ECO:0000256" key="1">
    <source>
        <dbReference type="SAM" id="MobiDB-lite"/>
    </source>
</evidence>
<proteinExistence type="predicted"/>
<dbReference type="Proteomes" id="UP000078302">
    <property type="component" value="Unassembled WGS sequence"/>
</dbReference>
<dbReference type="OrthoDB" id="9959007at2"/>
<accession>A0A179BQB0</accession>
<gene>
    <name evidence="2" type="ORF">A4H96_01250</name>
</gene>
<keyword evidence="3" id="KW-1185">Reference proteome</keyword>
<sequence>MELKDIMENIKQAKSAAISGSGERTLLVRGGIAVDGAEMSALFAENDVNVPKGKAFRIGNPEGFMKLTSLLPGGATVSTGDGDTIVITGKGVKATMRCKEVEDFESRVKKTEKHIPIAFPELLIKAVAGAAKMSDKDVLIVGDTAITIGHSGAMVFISKIGQTLPWPVALLAKTTATIGNVWFRRKPETGFISPATLLVKGDGTWTEFRAIEHPDKDLVDVPRQYLAAKEYGQSLTAQAMIDARELKRQSTLMAIASDVEVVNVEGDKPETPMPEDPEIKAKGGSKAKIKPEKPVFWISAMAGTLQLRSSGGESEVECELSGDIPETKFDVALFMNAAEAIASRSSKAILGVVAGVPTRHIAIATEDKSTIVILAGLRDN</sequence>
<evidence type="ECO:0000313" key="3">
    <source>
        <dbReference type="Proteomes" id="UP000078302"/>
    </source>
</evidence>
<organism evidence="2 3">
    <name type="scientific">Acidithiobacillus ferrooxidans</name>
    <name type="common">Thiobacillus ferrooxidans</name>
    <dbReference type="NCBI Taxonomy" id="920"/>
    <lineage>
        <taxon>Bacteria</taxon>
        <taxon>Pseudomonadati</taxon>
        <taxon>Pseudomonadota</taxon>
        <taxon>Acidithiobacillia</taxon>
        <taxon>Acidithiobacillales</taxon>
        <taxon>Acidithiobacillaceae</taxon>
        <taxon>Acidithiobacillus</taxon>
    </lineage>
</organism>
<feature type="region of interest" description="Disordered" evidence="1">
    <location>
        <begin position="266"/>
        <end position="285"/>
    </location>
</feature>